<dbReference type="InterPro" id="IPR016181">
    <property type="entry name" value="Acyl_CoA_acyltransferase"/>
</dbReference>
<dbReference type="InterPro" id="IPR050832">
    <property type="entry name" value="Bact_Acetyltransf"/>
</dbReference>
<keyword evidence="1" id="KW-0808">Transferase</keyword>
<keyword evidence="2" id="KW-0012">Acyltransferase</keyword>
<evidence type="ECO:0000313" key="4">
    <source>
        <dbReference type="EMBL" id="SDT04932.1"/>
    </source>
</evidence>
<name>A0A1H1X6W6_9MICO</name>
<protein>
    <submittedName>
        <fullName evidence="4">Ribosomal protein S18 acetylase RimI</fullName>
    </submittedName>
</protein>
<dbReference type="CDD" id="cd04301">
    <property type="entry name" value="NAT_SF"/>
    <property type="match status" value="1"/>
</dbReference>
<accession>A0A1H1X6W6</accession>
<evidence type="ECO:0000313" key="5">
    <source>
        <dbReference type="Proteomes" id="UP000199482"/>
    </source>
</evidence>
<dbReference type="GO" id="GO:0005840">
    <property type="term" value="C:ribosome"/>
    <property type="evidence" value="ECO:0007669"/>
    <property type="project" value="UniProtKB-KW"/>
</dbReference>
<dbReference type="SUPFAM" id="SSF55729">
    <property type="entry name" value="Acyl-CoA N-acyltransferases (Nat)"/>
    <property type="match status" value="1"/>
</dbReference>
<dbReference type="Proteomes" id="UP000199482">
    <property type="component" value="Chromosome I"/>
</dbReference>
<organism evidence="4 5">
    <name type="scientific">Agromyces flavus</name>
    <dbReference type="NCBI Taxonomy" id="589382"/>
    <lineage>
        <taxon>Bacteria</taxon>
        <taxon>Bacillati</taxon>
        <taxon>Actinomycetota</taxon>
        <taxon>Actinomycetes</taxon>
        <taxon>Micrococcales</taxon>
        <taxon>Microbacteriaceae</taxon>
        <taxon>Agromyces</taxon>
    </lineage>
</organism>
<dbReference type="Gene3D" id="3.40.630.30">
    <property type="match status" value="1"/>
</dbReference>
<proteinExistence type="predicted"/>
<sequence length="195" mass="20901">MVTVQIRPAGPADAAALAALAAVTFPLACPPSTTAEAISDFIARNLTRDRFAEYLADRDRTLLVAVADDAGDPSWRRELDGTSGLVGWSMLVRTEDGEPADADAAAAVSARPAVELSKMYAHPAAHGRGVAGELMRATLAEARREGAPVVWLGVNEENARAIRFYEKHGFAVVGTKRFRLGDRLEHDLVLERALP</sequence>
<dbReference type="InterPro" id="IPR000182">
    <property type="entry name" value="GNAT_dom"/>
</dbReference>
<dbReference type="Pfam" id="PF00583">
    <property type="entry name" value="Acetyltransf_1"/>
    <property type="match status" value="1"/>
</dbReference>
<reference evidence="5" key="1">
    <citation type="submission" date="2016-10" db="EMBL/GenBank/DDBJ databases">
        <authorList>
            <person name="Varghese N."/>
            <person name="Submissions S."/>
        </authorList>
    </citation>
    <scope>NUCLEOTIDE SEQUENCE [LARGE SCALE GENOMIC DNA]</scope>
    <source>
        <strain evidence="5">CPCC 202695</strain>
    </source>
</reference>
<dbReference type="STRING" id="589382.SAMN04489721_2410"/>
<evidence type="ECO:0000256" key="2">
    <source>
        <dbReference type="ARBA" id="ARBA00023315"/>
    </source>
</evidence>
<dbReference type="PROSITE" id="PS51186">
    <property type="entry name" value="GNAT"/>
    <property type="match status" value="1"/>
</dbReference>
<dbReference type="GO" id="GO:0016747">
    <property type="term" value="F:acyltransferase activity, transferring groups other than amino-acyl groups"/>
    <property type="evidence" value="ECO:0007669"/>
    <property type="project" value="InterPro"/>
</dbReference>
<keyword evidence="4" id="KW-0687">Ribonucleoprotein</keyword>
<dbReference type="PANTHER" id="PTHR43877">
    <property type="entry name" value="AMINOALKYLPHOSPHONATE N-ACETYLTRANSFERASE-RELATED-RELATED"/>
    <property type="match status" value="1"/>
</dbReference>
<gene>
    <name evidence="4" type="ORF">SAMN04489721_2410</name>
</gene>
<keyword evidence="4" id="KW-0689">Ribosomal protein</keyword>
<dbReference type="EMBL" id="LT629755">
    <property type="protein sequence ID" value="SDT04932.1"/>
    <property type="molecule type" value="Genomic_DNA"/>
</dbReference>
<feature type="domain" description="N-acetyltransferase" evidence="3">
    <location>
        <begin position="41"/>
        <end position="195"/>
    </location>
</feature>
<evidence type="ECO:0000259" key="3">
    <source>
        <dbReference type="PROSITE" id="PS51186"/>
    </source>
</evidence>
<evidence type="ECO:0000256" key="1">
    <source>
        <dbReference type="ARBA" id="ARBA00022679"/>
    </source>
</evidence>
<dbReference type="AlphaFoldDB" id="A0A1H1X6W6"/>